<dbReference type="RefSeq" id="XP_067545614.1">
    <property type="nucleotide sequence ID" value="XM_067687906.1"/>
</dbReference>
<gene>
    <name evidence="12" type="ORF">NEDG_00488</name>
</gene>
<dbReference type="PANTHER" id="PTHR10920:SF13">
    <property type="entry name" value="PRE-RRNA 2'-O-RIBOSE RNA METHYLTRANSFERASE FTSJ3"/>
    <property type="match status" value="1"/>
</dbReference>
<evidence type="ECO:0000256" key="6">
    <source>
        <dbReference type="ARBA" id="ARBA00022691"/>
    </source>
</evidence>
<evidence type="ECO:0000256" key="3">
    <source>
        <dbReference type="ARBA" id="ARBA00022552"/>
    </source>
</evidence>
<dbReference type="InterPro" id="IPR012920">
    <property type="entry name" value="rRNA_MeTfrase_SPB1-like_C"/>
</dbReference>
<dbReference type="SUPFAM" id="SSF53335">
    <property type="entry name" value="S-adenosyl-L-methionine-dependent methyltransferases"/>
    <property type="match status" value="1"/>
</dbReference>
<dbReference type="GO" id="GO:0030687">
    <property type="term" value="C:preribosome, large subunit precursor"/>
    <property type="evidence" value="ECO:0007669"/>
    <property type="project" value="TreeGrafter"/>
</dbReference>
<dbReference type="GO" id="GO:0008650">
    <property type="term" value="F:rRNA (uridine-2'-O-)-methyltransferase activity"/>
    <property type="evidence" value="ECO:0007669"/>
    <property type="project" value="TreeGrafter"/>
</dbReference>
<keyword evidence="8" id="KW-0175">Coiled coil</keyword>
<protein>
    <submittedName>
        <fullName evidence="12">AdoMet-dependent rRNA methyltransferase SPB1</fullName>
    </submittedName>
</protein>
<dbReference type="AlphaFoldDB" id="A0A177EJ61"/>
<feature type="compositionally biased region" description="Basic and acidic residues" evidence="9">
    <location>
        <begin position="534"/>
        <end position="557"/>
    </location>
</feature>
<dbReference type="PANTHER" id="PTHR10920">
    <property type="entry name" value="RIBOSOMAL RNA METHYLTRANSFERASE"/>
    <property type="match status" value="1"/>
</dbReference>
<evidence type="ECO:0000256" key="7">
    <source>
        <dbReference type="ARBA" id="ARBA00023242"/>
    </source>
</evidence>
<evidence type="ECO:0000259" key="10">
    <source>
        <dbReference type="Pfam" id="PF01728"/>
    </source>
</evidence>
<feature type="coiled-coil region" evidence="8">
    <location>
        <begin position="304"/>
        <end position="331"/>
    </location>
</feature>
<dbReference type="OrthoDB" id="1287559at2759"/>
<name>A0A177EJ61_9MICR</name>
<reference evidence="12 13" key="1">
    <citation type="submission" date="2016-02" db="EMBL/GenBank/DDBJ databases">
        <title>Discovery of a natural microsporidian pathogen with a broad tissue tropism in Caenorhabditis elegans.</title>
        <authorList>
            <person name="Luallen R.J."/>
            <person name="Reinke A.W."/>
            <person name="Tong L."/>
            <person name="Botts M.R."/>
            <person name="Felix M.-A."/>
            <person name="Troemel E.R."/>
        </authorList>
    </citation>
    <scope>NUCLEOTIDE SEQUENCE [LARGE SCALE GENOMIC DNA]</scope>
    <source>
        <strain evidence="12 13">JUm2807</strain>
    </source>
</reference>
<dbReference type="GO" id="GO:0000463">
    <property type="term" value="P:maturation of LSU-rRNA from tricistronic rRNA transcript (SSU-rRNA, 5.8S rRNA, LSU-rRNA)"/>
    <property type="evidence" value="ECO:0007669"/>
    <property type="project" value="TreeGrafter"/>
</dbReference>
<feature type="domain" description="Ribosomal RNA methyltransferase SPB1-like C-terminal" evidence="11">
    <location>
        <begin position="367"/>
        <end position="551"/>
    </location>
</feature>
<evidence type="ECO:0000256" key="5">
    <source>
        <dbReference type="ARBA" id="ARBA00022679"/>
    </source>
</evidence>
<dbReference type="InterPro" id="IPR029063">
    <property type="entry name" value="SAM-dependent_MTases_sf"/>
</dbReference>
<dbReference type="Proteomes" id="UP000185944">
    <property type="component" value="Unassembled WGS sequence"/>
</dbReference>
<dbReference type="GeneID" id="93646838"/>
<proteinExistence type="inferred from homology"/>
<keyword evidence="5 12" id="KW-0808">Transferase</keyword>
<sequence>MGAKKKTGKTRLDKYYFLAKDHGYRARSAFKLIQINQTYNVLSNVRSVVDLCAAPGGWLQVVSKAVRPPSRVVGVDLDPIKAIHGVDTLIGDITEPICQTDILRLVGETEVDLVLHDGAPNVGASWDKDAYVQNELVCHAAKLACKLLKKNGTFITKVFRSKDFNSIVWVCNQLFTECITTKPRSSREESAEVFLVCRGYKKPAILDEKFFDPLFIFAEKDEKEHKEQILSNLLQGRIELDECPKVIIDCMENMIDEETKILLSDLQVVGDADKRRLVRTLKKIQKAYVGREGGNQPEELIDDRTAFEKEHQELEETKRIMKRREKILQRRILAKRTKRLGLTEDDIGEIEKLHGDFFEDNMFETDEEEEAFPEEFPEEDNHVEEDASDEQNDSEADSCSSSIDLEDKVLGYRLKEDEEEFENDGIDRYVYDDDNLPQFFKDDEAKYNRRHVFNADREYLEAKVSKKELELKSRRLKRVERKIQRIKSRMEKSEQDVDLRAVRKSAMKKEARERPQMVFSGPAKSVPRMKGRIKMTDKRMKKDKAGLKRAEERKKKR</sequence>
<dbReference type="VEuPathDB" id="MicrosporidiaDB:NEDG_00488"/>
<evidence type="ECO:0000256" key="9">
    <source>
        <dbReference type="SAM" id="MobiDB-lite"/>
    </source>
</evidence>
<dbReference type="GO" id="GO:0000466">
    <property type="term" value="P:maturation of 5.8S rRNA from tricistronic rRNA transcript (SSU-rRNA, 5.8S rRNA, LSU-rRNA)"/>
    <property type="evidence" value="ECO:0007669"/>
    <property type="project" value="TreeGrafter"/>
</dbReference>
<dbReference type="HAMAP" id="MF_01547">
    <property type="entry name" value="RNA_methyltr_E"/>
    <property type="match status" value="1"/>
</dbReference>
<organism evidence="12 13">
    <name type="scientific">Nematocida displodere</name>
    <dbReference type="NCBI Taxonomy" id="1805483"/>
    <lineage>
        <taxon>Eukaryota</taxon>
        <taxon>Fungi</taxon>
        <taxon>Fungi incertae sedis</taxon>
        <taxon>Microsporidia</taxon>
        <taxon>Nematocida</taxon>
    </lineage>
</organism>
<dbReference type="InterPro" id="IPR015507">
    <property type="entry name" value="rRNA-MeTfrase_E"/>
</dbReference>
<evidence type="ECO:0000256" key="2">
    <source>
        <dbReference type="ARBA" id="ARBA00022517"/>
    </source>
</evidence>
<feature type="compositionally biased region" description="Acidic residues" evidence="9">
    <location>
        <begin position="366"/>
        <end position="396"/>
    </location>
</feature>
<dbReference type="Gene3D" id="3.40.50.150">
    <property type="entry name" value="Vaccinia Virus protein VP39"/>
    <property type="match status" value="1"/>
</dbReference>
<evidence type="ECO:0000256" key="1">
    <source>
        <dbReference type="ARBA" id="ARBA00004604"/>
    </source>
</evidence>
<keyword evidence="3" id="KW-0698">rRNA processing</keyword>
<dbReference type="InterPro" id="IPR002877">
    <property type="entry name" value="RNA_MeTrfase_FtsJ_dom"/>
</dbReference>
<feature type="compositionally biased region" description="Basic and acidic residues" evidence="9">
    <location>
        <begin position="506"/>
        <end position="515"/>
    </location>
</feature>
<evidence type="ECO:0000313" key="12">
    <source>
        <dbReference type="EMBL" id="OAG32013.1"/>
    </source>
</evidence>
<keyword evidence="6" id="KW-0949">S-adenosyl-L-methionine</keyword>
<evidence type="ECO:0000313" key="13">
    <source>
        <dbReference type="Proteomes" id="UP000185944"/>
    </source>
</evidence>
<feature type="region of interest" description="Disordered" evidence="9">
    <location>
        <begin position="366"/>
        <end position="401"/>
    </location>
</feature>
<dbReference type="Pfam" id="PF01728">
    <property type="entry name" value="FtsJ"/>
    <property type="match status" value="1"/>
</dbReference>
<dbReference type="Pfam" id="PF07780">
    <property type="entry name" value="Spb1_C"/>
    <property type="match status" value="1"/>
</dbReference>
<keyword evidence="4 12" id="KW-0489">Methyltransferase</keyword>
<keyword evidence="13" id="KW-1185">Reference proteome</keyword>
<evidence type="ECO:0000256" key="4">
    <source>
        <dbReference type="ARBA" id="ARBA00022603"/>
    </source>
</evidence>
<comment type="caution">
    <text evidence="12">The sequence shown here is derived from an EMBL/GenBank/DDBJ whole genome shotgun (WGS) entry which is preliminary data.</text>
</comment>
<keyword evidence="7" id="KW-0539">Nucleus</keyword>
<feature type="region of interest" description="Disordered" evidence="9">
    <location>
        <begin position="506"/>
        <end position="557"/>
    </location>
</feature>
<dbReference type="GO" id="GO:0005730">
    <property type="term" value="C:nucleolus"/>
    <property type="evidence" value="ECO:0007669"/>
    <property type="project" value="UniProtKB-SubCell"/>
</dbReference>
<dbReference type="FunFam" id="3.40.50.150:FF:000004">
    <property type="entry name" value="AdoMet-dependent rRNA methyltransferase SPB1"/>
    <property type="match status" value="1"/>
</dbReference>
<keyword evidence="2" id="KW-0690">Ribosome biogenesis</keyword>
<feature type="coiled-coil region" evidence="8">
    <location>
        <begin position="462"/>
        <end position="496"/>
    </location>
</feature>
<dbReference type="GO" id="GO:0016435">
    <property type="term" value="F:rRNA (guanine) methyltransferase activity"/>
    <property type="evidence" value="ECO:0007669"/>
    <property type="project" value="TreeGrafter"/>
</dbReference>
<evidence type="ECO:0000256" key="8">
    <source>
        <dbReference type="SAM" id="Coils"/>
    </source>
</evidence>
<dbReference type="EMBL" id="LTDL01000014">
    <property type="protein sequence ID" value="OAG32013.1"/>
    <property type="molecule type" value="Genomic_DNA"/>
</dbReference>
<evidence type="ECO:0000259" key="11">
    <source>
        <dbReference type="Pfam" id="PF07780"/>
    </source>
</evidence>
<accession>A0A177EJ61</accession>
<dbReference type="InterPro" id="IPR050082">
    <property type="entry name" value="RNA_methyltr_RlmE"/>
</dbReference>
<comment type="subcellular location">
    <subcellularLocation>
        <location evidence="1">Nucleus</location>
        <location evidence="1">Nucleolus</location>
    </subcellularLocation>
</comment>
<dbReference type="STRING" id="1805483.A0A177EJ61"/>
<feature type="domain" description="Ribosomal RNA methyltransferase FtsJ" evidence="10">
    <location>
        <begin position="24"/>
        <end position="200"/>
    </location>
</feature>